<evidence type="ECO:0000259" key="3">
    <source>
        <dbReference type="Pfam" id="PF01433"/>
    </source>
</evidence>
<feature type="binding site" evidence="2">
    <location>
        <position position="362"/>
    </location>
    <ligand>
        <name>Zn(2+)</name>
        <dbReference type="ChEBI" id="CHEBI:29105"/>
        <note>catalytic</note>
    </ligand>
</feature>
<organism evidence="4 5">
    <name type="scientific">Apibacter mensalis</name>
    <dbReference type="NCBI Taxonomy" id="1586267"/>
    <lineage>
        <taxon>Bacteria</taxon>
        <taxon>Pseudomonadati</taxon>
        <taxon>Bacteroidota</taxon>
        <taxon>Flavobacteriia</taxon>
        <taxon>Flavobacteriales</taxon>
        <taxon>Weeksellaceae</taxon>
        <taxon>Apibacter</taxon>
    </lineage>
</organism>
<dbReference type="STRING" id="1586267.GCA_001418685_01850"/>
<dbReference type="GO" id="GO:0008270">
    <property type="term" value="F:zinc ion binding"/>
    <property type="evidence" value="ECO:0007669"/>
    <property type="project" value="InterPro"/>
</dbReference>
<dbReference type="InterPro" id="IPR014782">
    <property type="entry name" value="Peptidase_M1_dom"/>
</dbReference>
<dbReference type="OrthoDB" id="100605at2"/>
<keyword evidence="5" id="KW-1185">Reference proteome</keyword>
<dbReference type="Proteomes" id="UP000182761">
    <property type="component" value="Unassembled WGS sequence"/>
</dbReference>
<dbReference type="GO" id="GO:0008237">
    <property type="term" value="F:metallopeptidase activity"/>
    <property type="evidence" value="ECO:0007669"/>
    <property type="project" value="InterPro"/>
</dbReference>
<sequence length="547" mass="63955">MRVIRFTNFLFLLVSFILKAQIILNSPDNYIIQDSLHGTNTAYRKKWDVKHYDLVIEPDFNAKYIKGSNKIKFQNKGSDIIQIDLQDPMKIDSILTVKNTIIPFIKKGNFYFLDITHITDKENINYELTIYFSGKPKIAENAPWDGGWVFTEDRKGNDWMSVACEGIGASVWFPCKDYLGDEPDEGMTLTIVTRKNLKGIGNGKLVSYWKEFQKNYFKWQVINPINTYNIIPYIGDYVNFKDIYKGEKGDLKLSYWVMPDNLIQAKSQFGQVKKMLEAFEYWFGPYPFYEDGYKLVESPYLGMEHQSAIAYGNQYKNGYLGQDRSGTGIGLTWDFIIIHESGHEWFGNNISTADIADMWIHEAFTTYSETLFVEYYYGKNEADKYIIGQRKNIRNDIPIIGPHHMHKKGSTDMYDKGANMIHTIRQIIGNDKVFRDILRGLNQDFYHQTVTSKQIEEYISEKSGINFSKVFDQYLRTVEIPELNYYLKDNTLYYKWSNVVPGFSMEINTSIGKIRPSENWKFVKIKNLNEGFYVDENYYVKVHKLNN</sequence>
<dbReference type="PANTHER" id="PTHR45726:SF3">
    <property type="entry name" value="LEUKOTRIENE A-4 HYDROLASE"/>
    <property type="match status" value="1"/>
</dbReference>
<protein>
    <submittedName>
        <fullName evidence="4">Peptidase family M1</fullName>
    </submittedName>
</protein>
<feature type="active site" description="Proton acceptor" evidence="1">
    <location>
        <position position="340"/>
    </location>
</feature>
<dbReference type="RefSeq" id="WP_055426156.1">
    <property type="nucleotide sequence ID" value="NZ_FCOR01000013.1"/>
</dbReference>
<dbReference type="PANTHER" id="PTHR45726">
    <property type="entry name" value="LEUKOTRIENE A-4 HYDROLASE"/>
    <property type="match status" value="1"/>
</dbReference>
<evidence type="ECO:0000256" key="1">
    <source>
        <dbReference type="PIRSR" id="PIRSR634015-1"/>
    </source>
</evidence>
<dbReference type="SUPFAM" id="SSF55486">
    <property type="entry name" value="Metalloproteases ('zincins'), catalytic domain"/>
    <property type="match status" value="1"/>
</dbReference>
<comment type="cofactor">
    <cofactor evidence="2">
        <name>Zn(2+)</name>
        <dbReference type="ChEBI" id="CHEBI:29105"/>
    </cofactor>
    <text evidence="2">Binds 1 zinc ion per subunit.</text>
</comment>
<dbReference type="CDD" id="cd09603">
    <property type="entry name" value="M1_APN_like"/>
    <property type="match status" value="1"/>
</dbReference>
<feature type="binding site" evidence="2">
    <location>
        <position position="339"/>
    </location>
    <ligand>
        <name>Zn(2+)</name>
        <dbReference type="ChEBI" id="CHEBI:29105"/>
        <note>catalytic</note>
    </ligand>
</feature>
<evidence type="ECO:0000256" key="2">
    <source>
        <dbReference type="PIRSR" id="PIRSR634015-3"/>
    </source>
</evidence>
<reference evidence="4 5" key="1">
    <citation type="submission" date="2016-01" db="EMBL/GenBank/DDBJ databases">
        <authorList>
            <person name="McClelland M."/>
            <person name="Jain A."/>
            <person name="Saraogi P."/>
            <person name="Mendelson R."/>
            <person name="Westerman R."/>
            <person name="SanMiguel P."/>
            <person name="Csonka L."/>
        </authorList>
    </citation>
    <scope>NUCLEOTIDE SEQUENCE [LARGE SCALE GENOMIC DNA]</scope>
    <source>
        <strain evidence="4 5">R-53146</strain>
    </source>
</reference>
<dbReference type="InterPro" id="IPR027268">
    <property type="entry name" value="Peptidase_M4/M1_CTD_sf"/>
</dbReference>
<keyword evidence="2" id="KW-0479">Metal-binding</keyword>
<dbReference type="InterPro" id="IPR034015">
    <property type="entry name" value="M1_LTA4H"/>
</dbReference>
<evidence type="ECO:0000313" key="5">
    <source>
        <dbReference type="Proteomes" id="UP000182761"/>
    </source>
</evidence>
<dbReference type="Gene3D" id="1.10.390.10">
    <property type="entry name" value="Neutral Protease Domain 2"/>
    <property type="match status" value="1"/>
</dbReference>
<feature type="domain" description="Peptidase M1 membrane alanine aminopeptidase" evidence="3">
    <location>
        <begin position="271"/>
        <end position="474"/>
    </location>
</feature>
<feature type="binding site" evidence="2">
    <location>
        <position position="343"/>
    </location>
    <ligand>
        <name>Zn(2+)</name>
        <dbReference type="ChEBI" id="CHEBI:29105"/>
        <note>catalytic</note>
    </ligand>
</feature>
<dbReference type="EMBL" id="FCOR01000013">
    <property type="protein sequence ID" value="CVK16982.1"/>
    <property type="molecule type" value="Genomic_DNA"/>
</dbReference>
<dbReference type="InterPro" id="IPR042097">
    <property type="entry name" value="Aminopeptidase_N-like_N_sf"/>
</dbReference>
<evidence type="ECO:0000313" key="4">
    <source>
        <dbReference type="EMBL" id="CVK16982.1"/>
    </source>
</evidence>
<dbReference type="SUPFAM" id="SSF63737">
    <property type="entry name" value="Leukotriene A4 hydrolase N-terminal domain"/>
    <property type="match status" value="1"/>
</dbReference>
<dbReference type="AlphaFoldDB" id="A0A0X3ARK8"/>
<accession>A0A0X3ARK8</accession>
<feature type="active site" description="Proton donor" evidence="1">
    <location>
        <position position="414"/>
    </location>
</feature>
<keyword evidence="2" id="KW-0862">Zinc</keyword>
<dbReference type="Gene3D" id="2.60.40.1730">
    <property type="entry name" value="tricorn interacting facor f3 domain"/>
    <property type="match status" value="1"/>
</dbReference>
<name>A0A0X3ARK8_9FLAO</name>
<proteinExistence type="predicted"/>
<gene>
    <name evidence="4" type="ORF">Ga0061079_11356</name>
</gene>
<dbReference type="Pfam" id="PF01433">
    <property type="entry name" value="Peptidase_M1"/>
    <property type="match status" value="1"/>
</dbReference>